<reference evidence="4" key="1">
    <citation type="submission" date="2022-04" db="EMBL/GenBank/DDBJ databases">
        <title>Lysobacter sp. CAU 1642 isolated from sea sand.</title>
        <authorList>
            <person name="Kim W."/>
        </authorList>
    </citation>
    <scope>NUCLEOTIDE SEQUENCE</scope>
    <source>
        <strain evidence="4">CAU 1642</strain>
    </source>
</reference>
<dbReference type="InterPro" id="IPR036691">
    <property type="entry name" value="Endo/exonu/phosph_ase_sf"/>
</dbReference>
<sequence>MKVCVLIALLLLGAGEAVSAPPAALRIATFNASLNDDAGRLPQRLREGHEPARHAAAILQRVRPDIVLINEFDHDPEGLAAHIFRQRYLGRSQAGDAPLDYPHAYAGPVNTGVPSGLDINGDGKVEGPNDAWGFGRHPGQFGMLLLSRHPIDAAALRSFRRFAWSRLPDASRPHHPDGRPLHSDAVWAQLRLSSKSHWDVPVATPFGTLHLLAAHPTPPVFDGPENLNGLRNHDELKLWKHYLDGGEQSWLCDDQGRCGGLPAGRAFVIIGDLNADPQDGDTQPGAVQQLTSHPRVLDYPAPRSDGGRQATDRGPPKRTDPATHTAQFGARTGNMRVDYVLPSVDFEVVASGVFWPTGDQPEAAWLDCSDHRLVWVDLRPAKPR</sequence>
<dbReference type="EMBL" id="JALNMH010000008">
    <property type="protein sequence ID" value="MCK7594150.1"/>
    <property type="molecule type" value="Genomic_DNA"/>
</dbReference>
<evidence type="ECO:0000313" key="4">
    <source>
        <dbReference type="EMBL" id="MCK7594150.1"/>
    </source>
</evidence>
<dbReference type="Proteomes" id="UP001431449">
    <property type="component" value="Unassembled WGS sequence"/>
</dbReference>
<dbReference type="Gene3D" id="3.60.10.10">
    <property type="entry name" value="Endonuclease/exonuclease/phosphatase"/>
    <property type="match status" value="1"/>
</dbReference>
<accession>A0ABT0GJF7</accession>
<evidence type="ECO:0000259" key="3">
    <source>
        <dbReference type="Pfam" id="PF03372"/>
    </source>
</evidence>
<evidence type="ECO:0000256" key="1">
    <source>
        <dbReference type="SAM" id="MobiDB-lite"/>
    </source>
</evidence>
<feature type="region of interest" description="Disordered" evidence="1">
    <location>
        <begin position="296"/>
        <end position="325"/>
    </location>
</feature>
<dbReference type="SUPFAM" id="SSF56219">
    <property type="entry name" value="DNase I-like"/>
    <property type="match status" value="1"/>
</dbReference>
<keyword evidence="4" id="KW-0255">Endonuclease</keyword>
<organism evidence="4 5">
    <name type="scientific">Pseudomarimonas salicorniae</name>
    <dbReference type="NCBI Taxonomy" id="2933270"/>
    <lineage>
        <taxon>Bacteria</taxon>
        <taxon>Pseudomonadati</taxon>
        <taxon>Pseudomonadota</taxon>
        <taxon>Gammaproteobacteria</taxon>
        <taxon>Lysobacterales</taxon>
        <taxon>Lysobacteraceae</taxon>
        <taxon>Pseudomarimonas</taxon>
    </lineage>
</organism>
<proteinExistence type="predicted"/>
<dbReference type="Pfam" id="PF03372">
    <property type="entry name" value="Exo_endo_phos"/>
    <property type="match status" value="1"/>
</dbReference>
<keyword evidence="4" id="KW-0378">Hydrolase</keyword>
<feature type="signal peptide" evidence="2">
    <location>
        <begin position="1"/>
        <end position="19"/>
    </location>
</feature>
<keyword evidence="2" id="KW-0732">Signal</keyword>
<feature type="domain" description="Endonuclease/exonuclease/phosphatase" evidence="3">
    <location>
        <begin position="29"/>
        <end position="371"/>
    </location>
</feature>
<protein>
    <submittedName>
        <fullName evidence="4">Endonuclease/exonuclease/phosphatase family protein</fullName>
    </submittedName>
</protein>
<gene>
    <name evidence="4" type="ORF">M0G41_10760</name>
</gene>
<name>A0ABT0GJF7_9GAMM</name>
<feature type="compositionally biased region" description="Basic and acidic residues" evidence="1">
    <location>
        <begin position="310"/>
        <end position="321"/>
    </location>
</feature>
<keyword evidence="5" id="KW-1185">Reference proteome</keyword>
<dbReference type="InterPro" id="IPR005135">
    <property type="entry name" value="Endo/exonuclease/phosphatase"/>
</dbReference>
<evidence type="ECO:0000313" key="5">
    <source>
        <dbReference type="Proteomes" id="UP001431449"/>
    </source>
</evidence>
<keyword evidence="4" id="KW-0540">Nuclease</keyword>
<comment type="caution">
    <text evidence="4">The sequence shown here is derived from an EMBL/GenBank/DDBJ whole genome shotgun (WGS) entry which is preliminary data.</text>
</comment>
<evidence type="ECO:0000256" key="2">
    <source>
        <dbReference type="SAM" id="SignalP"/>
    </source>
</evidence>
<dbReference type="GO" id="GO:0004519">
    <property type="term" value="F:endonuclease activity"/>
    <property type="evidence" value="ECO:0007669"/>
    <property type="project" value="UniProtKB-KW"/>
</dbReference>
<feature type="chain" id="PRO_5047253779" evidence="2">
    <location>
        <begin position="20"/>
        <end position="384"/>
    </location>
</feature>